<name>A0ACC6M3E2_9BACI</name>
<dbReference type="Proteomes" id="UP001277972">
    <property type="component" value="Unassembled WGS sequence"/>
</dbReference>
<protein>
    <submittedName>
        <fullName evidence="1">MerR family transcriptional regulator</fullName>
    </submittedName>
</protein>
<organism evidence="1 2">
    <name type="scientific">Gracilibacillus pellucidus</name>
    <dbReference type="NCBI Taxonomy" id="3095368"/>
    <lineage>
        <taxon>Bacteria</taxon>
        <taxon>Bacillati</taxon>
        <taxon>Bacillota</taxon>
        <taxon>Bacilli</taxon>
        <taxon>Bacillales</taxon>
        <taxon>Bacillaceae</taxon>
        <taxon>Gracilibacillus</taxon>
    </lineage>
</organism>
<gene>
    <name evidence="1" type="ORF">SH601_04550</name>
</gene>
<comment type="caution">
    <text evidence="1">The sequence shown here is derived from an EMBL/GenBank/DDBJ whole genome shotgun (WGS) entry which is preliminary data.</text>
</comment>
<reference evidence="1" key="1">
    <citation type="submission" date="2023-11" db="EMBL/GenBank/DDBJ databases">
        <title>Gracilibacillus pellucida a moderately halophilic bacterium isolated from saline soil in Xinjiang province.</title>
        <authorList>
            <person name="Zhang Z."/>
            <person name="Tan F."/>
            <person name="Wang Y."/>
            <person name="Xia M."/>
        </authorList>
    </citation>
    <scope>NUCLEOTIDE SEQUENCE</scope>
    <source>
        <strain evidence="1">S3-1-1</strain>
    </source>
</reference>
<sequence>MKIKEVAALTGVSIRTLHHYDEIGLLSPEKSLENGYRIYTDVDLSTLQQILFFRALDFPLKKIKEMMSSSYYNRLEALEMQRTMLVDKQSKISAMIETIEKTIQHEKGEYVMSQQEKFAGFDFENNPYEAEARKRWGDKKVDDANKRVHNMNKQVQEEMNRIYRDLAAIRTIDPTSEQAQQAITQWFHFLNKHFGTYTPEAFRGLGLMYIEDERFTNNIDQFGEGLAKFMSEAMNEFAHKTTTKP</sequence>
<proteinExistence type="predicted"/>
<evidence type="ECO:0000313" key="2">
    <source>
        <dbReference type="Proteomes" id="UP001277972"/>
    </source>
</evidence>
<accession>A0ACC6M3E2</accession>
<dbReference type="EMBL" id="JAWZSR010000002">
    <property type="protein sequence ID" value="MDX8045252.1"/>
    <property type="molecule type" value="Genomic_DNA"/>
</dbReference>
<keyword evidence="2" id="KW-1185">Reference proteome</keyword>
<evidence type="ECO:0000313" key="1">
    <source>
        <dbReference type="EMBL" id="MDX8045252.1"/>
    </source>
</evidence>